<reference evidence="14 15" key="1">
    <citation type="journal article" date="2020" name="IScience">
        <title>Genome Sequencing of the Endangered Kingdonia uniflora (Circaeasteraceae, Ranunculales) Reveals Potential Mechanisms of Evolutionary Specialization.</title>
        <authorList>
            <person name="Sun Y."/>
            <person name="Deng T."/>
            <person name="Zhang A."/>
            <person name="Moore M.J."/>
            <person name="Landis J.B."/>
            <person name="Lin N."/>
            <person name="Zhang H."/>
            <person name="Zhang X."/>
            <person name="Huang J."/>
            <person name="Zhang X."/>
            <person name="Sun H."/>
            <person name="Wang H."/>
        </authorList>
    </citation>
    <scope>NUCLEOTIDE SEQUENCE [LARGE SCALE GENOMIC DNA]</scope>
    <source>
        <strain evidence="14">TB1705</strain>
        <tissue evidence="14">Leaf</tissue>
    </source>
</reference>
<evidence type="ECO:0000256" key="9">
    <source>
        <dbReference type="ARBA" id="ARBA00047604"/>
    </source>
</evidence>
<evidence type="ECO:0000256" key="4">
    <source>
        <dbReference type="ARBA" id="ARBA00005189"/>
    </source>
</evidence>
<evidence type="ECO:0000259" key="13">
    <source>
        <dbReference type="Pfam" id="PF06974"/>
    </source>
</evidence>
<protein>
    <recommendedName>
        <fullName evidence="16">Diacylglycerol O-acyltransferase</fullName>
    </recommendedName>
</protein>
<keyword evidence="7" id="KW-0012">Acyltransferase</keyword>
<keyword evidence="5" id="KW-0808">Transferase</keyword>
<comment type="similarity">
    <text evidence="8">In the N-terminal section; belongs to the long-chain O-acyltransferase family.</text>
</comment>
<dbReference type="EMBL" id="JACGCM010000375">
    <property type="protein sequence ID" value="KAF6173052.1"/>
    <property type="molecule type" value="Genomic_DNA"/>
</dbReference>
<comment type="caution">
    <text evidence="14">The sequence shown here is derived from an EMBL/GenBank/DDBJ whole genome shotgun (WGS) entry which is preliminary data.</text>
</comment>
<dbReference type="InterPro" id="IPR004255">
    <property type="entry name" value="O-acyltransferase_WSD1_N"/>
</dbReference>
<feature type="domain" description="O-acyltransferase WSD1 C-terminal" evidence="13">
    <location>
        <begin position="536"/>
        <end position="679"/>
    </location>
</feature>
<evidence type="ECO:0000256" key="1">
    <source>
        <dbReference type="ARBA" id="ARBA00004162"/>
    </source>
</evidence>
<evidence type="ECO:0000256" key="8">
    <source>
        <dbReference type="ARBA" id="ARBA00024360"/>
    </source>
</evidence>
<gene>
    <name evidence="14" type="ORF">GIB67_006428</name>
</gene>
<feature type="transmembrane region" description="Helical" evidence="11">
    <location>
        <begin position="236"/>
        <end position="259"/>
    </location>
</feature>
<keyword evidence="15" id="KW-1185">Reference proteome</keyword>
<evidence type="ECO:0000256" key="7">
    <source>
        <dbReference type="ARBA" id="ARBA00023315"/>
    </source>
</evidence>
<dbReference type="Pfam" id="PF06974">
    <property type="entry name" value="WS_DGAT_C"/>
    <property type="match status" value="1"/>
</dbReference>
<dbReference type="PANTHER" id="PTHR31650:SF1">
    <property type="entry name" value="WAX ESTER SYNTHASE_DIACYLGLYCEROL ACYLTRANSFERASE 4-RELATED"/>
    <property type="match status" value="1"/>
</dbReference>
<dbReference type="Proteomes" id="UP000541444">
    <property type="component" value="Unassembled WGS sequence"/>
</dbReference>
<evidence type="ECO:0000256" key="5">
    <source>
        <dbReference type="ARBA" id="ARBA00022679"/>
    </source>
</evidence>
<keyword evidence="11" id="KW-0472">Membrane</keyword>
<evidence type="ECO:0000259" key="12">
    <source>
        <dbReference type="Pfam" id="PF03007"/>
    </source>
</evidence>
<evidence type="ECO:0000256" key="2">
    <source>
        <dbReference type="ARBA" id="ARBA00004586"/>
    </source>
</evidence>
<dbReference type="GO" id="GO:0005886">
    <property type="term" value="C:plasma membrane"/>
    <property type="evidence" value="ECO:0007669"/>
    <property type="project" value="UniProtKB-SubCell"/>
</dbReference>
<dbReference type="Pfam" id="PF11833">
    <property type="entry name" value="CPP1-like"/>
    <property type="match status" value="1"/>
</dbReference>
<feature type="domain" description="O-acyltransferase WSD1-like N-terminal" evidence="12">
    <location>
        <begin position="283"/>
        <end position="470"/>
    </location>
</feature>
<name>A0A7J7P1D8_9MAGN</name>
<sequence length="686" mass="76834">MSVSGLACNTSVSGLAFNPSRFSFLGIPNQNSRVTYRRVSSPLNGKFRRNMGHLVDSISWIQTTRKCVVQQTHKIKSAIDASFGDMADNFIAIFPRINIRDPYKRLGISTEASEDEIQAARNFLIKKYSGHTPSVDAIEAAHDQIIMQKFHERRRPKLNIKKKLRDVTQSRIIQAVTSRFQTPRTNVILKTAAVFIVLGVLTVLFPTEEGPTFQVALSLMATIYFINDRLKSKFRALLYGIGAFGVSWLVGTFLMVSVIPPVLRGLRSLEVTTSLLTRGNVNLVQAKVDLENHVYVPDLDSNMDSPDQFVEDYISNLSKTSIDMSKPLWEVYILNVKTAEAEALVIFKIHHSIGDGLAISSMLLSCARKVSDPEQLPTFPLQKAAVSSNKSHFYWWWIFEKIWMAFLLLWNTLADVWMSSVVLMYLKDSDTPLKGATGVEFRPKRFVHRTVSMDDVKLVKNATNATINDVLVGVSTAALSHYVNRRYGDMKGAEQKKNNLPKDIRITATIPINLRGYAEIKDFAEMMDNEKTIKLSNKAGVIFLPFTIALRDNPLDYVHHAKSTIDRLKHSFGPICAFFSSISIVKLFGVKVAVAVLGRVFSHTTVVFSNIAGPLEEISMYGHPIAYISPSVYGHAEALTLHFQSYANKMTISLGVDEATIPDPHRLCDDLEESLKLIKEAVIARQ</sequence>
<dbReference type="UniPathway" id="UPA00282"/>
<dbReference type="InterPro" id="IPR009721">
    <property type="entry name" value="O-acyltransferase_WSD1_C"/>
</dbReference>
<keyword evidence="11" id="KW-1133">Transmembrane helix</keyword>
<comment type="pathway">
    <text evidence="3">Glycerolipid metabolism; triacylglycerol biosynthesis.</text>
</comment>
<evidence type="ECO:0000256" key="3">
    <source>
        <dbReference type="ARBA" id="ARBA00004771"/>
    </source>
</evidence>
<evidence type="ECO:0000256" key="11">
    <source>
        <dbReference type="SAM" id="Phobius"/>
    </source>
</evidence>
<dbReference type="GO" id="GO:0004144">
    <property type="term" value="F:diacylglycerol O-acyltransferase activity"/>
    <property type="evidence" value="ECO:0007669"/>
    <property type="project" value="UniProtKB-EC"/>
</dbReference>
<accession>A0A7J7P1D8</accession>
<feature type="transmembrane region" description="Helical" evidence="11">
    <location>
        <begin position="211"/>
        <end position="227"/>
    </location>
</feature>
<keyword evidence="6" id="KW-0256">Endoplasmic reticulum</keyword>
<dbReference type="Pfam" id="PF03007">
    <property type="entry name" value="WS_DGAT_cat"/>
    <property type="match status" value="1"/>
</dbReference>
<dbReference type="GO" id="GO:0005789">
    <property type="term" value="C:endoplasmic reticulum membrane"/>
    <property type="evidence" value="ECO:0007669"/>
    <property type="project" value="UniProtKB-SubCell"/>
</dbReference>
<dbReference type="AlphaFoldDB" id="A0A7J7P1D8"/>
<keyword evidence="11" id="KW-0812">Transmembrane</keyword>
<evidence type="ECO:0008006" key="16">
    <source>
        <dbReference type="Google" id="ProtNLM"/>
    </source>
</evidence>
<comment type="catalytic activity">
    <reaction evidence="9">
        <text>a long chain fatty alcohol + a fatty acyl-CoA = a long-chain alcohol wax ester + CoA</text>
        <dbReference type="Rhea" id="RHEA:38443"/>
        <dbReference type="ChEBI" id="CHEBI:17135"/>
        <dbReference type="ChEBI" id="CHEBI:57287"/>
        <dbReference type="ChEBI" id="CHEBI:77636"/>
        <dbReference type="ChEBI" id="CHEBI:235323"/>
        <dbReference type="EC" id="2.3.1.75"/>
    </reaction>
</comment>
<dbReference type="PANTHER" id="PTHR31650">
    <property type="entry name" value="O-ACYLTRANSFERASE (WSD1-LIKE) FAMILY PROTEIN"/>
    <property type="match status" value="1"/>
</dbReference>
<feature type="transmembrane region" description="Helical" evidence="11">
    <location>
        <begin position="187"/>
        <end position="205"/>
    </location>
</feature>
<comment type="pathway">
    <text evidence="4">Lipid metabolism.</text>
</comment>
<evidence type="ECO:0000256" key="6">
    <source>
        <dbReference type="ARBA" id="ARBA00022824"/>
    </source>
</evidence>
<dbReference type="GO" id="GO:0047196">
    <property type="term" value="F:long-chain-alcohol O-fatty-acyltransferase activity"/>
    <property type="evidence" value="ECO:0007669"/>
    <property type="project" value="UniProtKB-EC"/>
</dbReference>
<dbReference type="InterPro" id="IPR021788">
    <property type="entry name" value="CPP1-like"/>
</dbReference>
<evidence type="ECO:0000313" key="15">
    <source>
        <dbReference type="Proteomes" id="UP000541444"/>
    </source>
</evidence>
<evidence type="ECO:0000256" key="10">
    <source>
        <dbReference type="ARBA" id="ARBA00048109"/>
    </source>
</evidence>
<dbReference type="OrthoDB" id="2014563at2759"/>
<proteinExistence type="inferred from homology"/>
<organism evidence="14 15">
    <name type="scientific">Kingdonia uniflora</name>
    <dbReference type="NCBI Taxonomy" id="39325"/>
    <lineage>
        <taxon>Eukaryota</taxon>
        <taxon>Viridiplantae</taxon>
        <taxon>Streptophyta</taxon>
        <taxon>Embryophyta</taxon>
        <taxon>Tracheophyta</taxon>
        <taxon>Spermatophyta</taxon>
        <taxon>Magnoliopsida</taxon>
        <taxon>Ranunculales</taxon>
        <taxon>Circaeasteraceae</taxon>
        <taxon>Kingdonia</taxon>
    </lineage>
</organism>
<dbReference type="InterPro" id="IPR045034">
    <property type="entry name" value="O-acyltransferase_WSD1-like"/>
</dbReference>
<dbReference type="GO" id="GO:0019432">
    <property type="term" value="P:triglyceride biosynthetic process"/>
    <property type="evidence" value="ECO:0007669"/>
    <property type="project" value="UniProtKB-UniPathway"/>
</dbReference>
<comment type="catalytic activity">
    <reaction evidence="10">
        <text>an acyl-CoA + a 1,2-diacyl-sn-glycerol = a triacyl-sn-glycerol + CoA</text>
        <dbReference type="Rhea" id="RHEA:10868"/>
        <dbReference type="ChEBI" id="CHEBI:17815"/>
        <dbReference type="ChEBI" id="CHEBI:57287"/>
        <dbReference type="ChEBI" id="CHEBI:58342"/>
        <dbReference type="ChEBI" id="CHEBI:64615"/>
        <dbReference type="EC" id="2.3.1.20"/>
    </reaction>
</comment>
<evidence type="ECO:0000313" key="14">
    <source>
        <dbReference type="EMBL" id="KAF6173052.1"/>
    </source>
</evidence>
<comment type="subcellular location">
    <subcellularLocation>
        <location evidence="1">Cell membrane</location>
        <topology evidence="1">Single-pass membrane protein</topology>
    </subcellularLocation>
    <subcellularLocation>
        <location evidence="2">Endoplasmic reticulum membrane</location>
    </subcellularLocation>
</comment>